<keyword evidence="2" id="KW-1185">Reference proteome</keyword>
<gene>
    <name evidence="1" type="ORF">LFYK43_14480</name>
</gene>
<comment type="caution">
    <text evidence="1">The sequence shown here is derived from an EMBL/GenBank/DDBJ whole genome shotgun (WGS) entry which is preliminary data.</text>
</comment>
<proteinExistence type="predicted"/>
<dbReference type="EMBL" id="BFFP01000023">
    <property type="protein sequence ID" value="GBG94989.1"/>
    <property type="molecule type" value="Genomic_DNA"/>
</dbReference>
<protein>
    <submittedName>
        <fullName evidence="1">Uncharacterized protein</fullName>
    </submittedName>
</protein>
<reference evidence="1 2" key="1">
    <citation type="journal article" date="2019" name="Int. J. Syst. Evol. Microbiol.">
        <title>Lactobacillus salitolerans sp. nov., a novel lactic acid bacterium isolated from spent mushroom substrates.</title>
        <authorList>
            <person name="Tohno M."/>
            <person name="Tanizawa Y."/>
            <person name="Kojima Y."/>
            <person name="Sakamoto M."/>
            <person name="Nakamura Y."/>
            <person name="Ohkuma M."/>
            <person name="Kobayashi H."/>
        </authorList>
    </citation>
    <scope>NUCLEOTIDE SEQUENCE [LARGE SCALE GENOMIC DNA]</scope>
    <source>
        <strain evidence="1 2">YK43</strain>
    </source>
</reference>
<dbReference type="AlphaFoldDB" id="A0A401ITY6"/>
<dbReference type="OrthoDB" id="2325669at2"/>
<dbReference type="Proteomes" id="UP000286848">
    <property type="component" value="Unassembled WGS sequence"/>
</dbReference>
<dbReference type="RefSeq" id="WP_124976899.1">
    <property type="nucleotide sequence ID" value="NZ_BFFP01000023.1"/>
</dbReference>
<evidence type="ECO:0000313" key="1">
    <source>
        <dbReference type="EMBL" id="GBG94989.1"/>
    </source>
</evidence>
<sequence>MDIRYQAAGNVVYEMYMIQNIEKYLTRMVQDKLQDHTLRLRLFSYRQLKQTGNLDLLNEIEPLLNMRGTKIEVNYLYLLLYSAEEGSERVARFLDCAPFSEHGLSLMLQNPGIVFENSDEAFKVARDCIQATARLSMHFFNSDLALNQISTGLYRSFYTEENNTVTVILLTQEDVATDTKLIRKIAAVYQVKVIGGVQKDLHGKQYSVLRITKKLA</sequence>
<accession>A0A401ITY6</accession>
<evidence type="ECO:0000313" key="2">
    <source>
        <dbReference type="Proteomes" id="UP000286848"/>
    </source>
</evidence>
<organism evidence="1 2">
    <name type="scientific">Ligilactobacillus salitolerans</name>
    <dbReference type="NCBI Taxonomy" id="1808352"/>
    <lineage>
        <taxon>Bacteria</taxon>
        <taxon>Bacillati</taxon>
        <taxon>Bacillota</taxon>
        <taxon>Bacilli</taxon>
        <taxon>Lactobacillales</taxon>
        <taxon>Lactobacillaceae</taxon>
        <taxon>Ligilactobacillus</taxon>
    </lineage>
</organism>
<name>A0A401ITY6_9LACO</name>